<dbReference type="PROSITE" id="PS51257">
    <property type="entry name" value="PROKAR_LIPOPROTEIN"/>
    <property type="match status" value="1"/>
</dbReference>
<reference evidence="2" key="1">
    <citation type="submission" date="2020-10" db="EMBL/GenBank/DDBJ databases">
        <authorList>
            <person name="Gilroy R."/>
        </authorList>
    </citation>
    <scope>NUCLEOTIDE SEQUENCE</scope>
    <source>
        <strain evidence="2">E3-2379</strain>
    </source>
</reference>
<dbReference type="SUPFAM" id="SSF53850">
    <property type="entry name" value="Periplasmic binding protein-like II"/>
    <property type="match status" value="1"/>
</dbReference>
<evidence type="ECO:0000313" key="3">
    <source>
        <dbReference type="Proteomes" id="UP000823618"/>
    </source>
</evidence>
<dbReference type="InterPro" id="IPR050490">
    <property type="entry name" value="Bact_solute-bd_prot1"/>
</dbReference>
<evidence type="ECO:0000256" key="1">
    <source>
        <dbReference type="SAM" id="SignalP"/>
    </source>
</evidence>
<dbReference type="InterPro" id="IPR006059">
    <property type="entry name" value="SBP"/>
</dbReference>
<comment type="caution">
    <text evidence="2">The sequence shown here is derived from an EMBL/GenBank/DDBJ whole genome shotgun (WGS) entry which is preliminary data.</text>
</comment>
<dbReference type="PANTHER" id="PTHR43649:SF32">
    <property type="entry name" value="SUGAR BINDING SECRETED PROTEIN"/>
    <property type="match status" value="1"/>
</dbReference>
<evidence type="ECO:0000313" key="2">
    <source>
        <dbReference type="EMBL" id="MBO8462827.1"/>
    </source>
</evidence>
<proteinExistence type="predicted"/>
<protein>
    <submittedName>
        <fullName evidence="2">Extracellular solute-binding protein</fullName>
    </submittedName>
</protein>
<accession>A0A9D9N760</accession>
<organism evidence="2 3">
    <name type="scientific">Candidatus Scybalomonas excrementavium</name>
    <dbReference type="NCBI Taxonomy" id="2840943"/>
    <lineage>
        <taxon>Bacteria</taxon>
        <taxon>Bacillati</taxon>
        <taxon>Bacillota</taxon>
        <taxon>Clostridia</taxon>
        <taxon>Lachnospirales</taxon>
        <taxon>Lachnospiraceae</taxon>
        <taxon>Lachnospiraceae incertae sedis</taxon>
        <taxon>Candidatus Scybalomonas</taxon>
    </lineage>
</organism>
<feature type="signal peptide" evidence="1">
    <location>
        <begin position="1"/>
        <end position="18"/>
    </location>
</feature>
<dbReference type="EMBL" id="JADIML010000080">
    <property type="protein sequence ID" value="MBO8462827.1"/>
    <property type="molecule type" value="Genomic_DNA"/>
</dbReference>
<name>A0A9D9N760_9FIRM</name>
<dbReference type="AlphaFoldDB" id="A0A9D9N760"/>
<dbReference type="Gene3D" id="3.40.190.10">
    <property type="entry name" value="Periplasmic binding protein-like II"/>
    <property type="match status" value="1"/>
</dbReference>
<dbReference type="PANTHER" id="PTHR43649">
    <property type="entry name" value="ARABINOSE-BINDING PROTEIN-RELATED"/>
    <property type="match status" value="1"/>
</dbReference>
<keyword evidence="1" id="KW-0732">Signal</keyword>
<dbReference type="Proteomes" id="UP000823618">
    <property type="component" value="Unassembled WGS sequence"/>
</dbReference>
<dbReference type="Pfam" id="PF13416">
    <property type="entry name" value="SBP_bac_8"/>
    <property type="match status" value="1"/>
</dbReference>
<sequence length="436" mass="47849">MKKIITFLLTMSMVFSLAACGQGSGDNVEGKQGGEEKNEHTLTVWAWDKAFNIYAMEEAEKIYQKEDPDFKLNIVEVSWDDMQTQLGTILSSGNYSELPDILLMQDFAYQKYVMTYPDFFTDLTESGIPFSEFPEGKLGSSMVDGKNYGVPFDNGTEIAAYRTDILKEAGYTLDDLTDIDWNEFLKIGKDVLDKTGYSLLSVPATSSDFILQIVQSAKGGIWNEDGSPNFVENELLKKSMSIYKELLDTGVMTRGNSWDEYIATFTSGKTAGVINGCWILASVETAKEQAGNWGVTNMPSLPDVQEATHYSSQGGASWGVTTNCKNQELAVDFLKKTFAGSIELYDTILPSSGALATWSPAGESKVYTEPQDFYGGEAIFELITDFATKTPTFETGVYYTEANDALAVAATNICSGGDVDQELKTAQDTVSFNMGN</sequence>
<gene>
    <name evidence="2" type="ORF">IAC13_02720</name>
</gene>
<feature type="chain" id="PRO_5039468547" evidence="1">
    <location>
        <begin position="19"/>
        <end position="436"/>
    </location>
</feature>
<reference evidence="2" key="2">
    <citation type="journal article" date="2021" name="PeerJ">
        <title>Extensive microbial diversity within the chicken gut microbiome revealed by metagenomics and culture.</title>
        <authorList>
            <person name="Gilroy R."/>
            <person name="Ravi A."/>
            <person name="Getino M."/>
            <person name="Pursley I."/>
            <person name="Horton D.L."/>
            <person name="Alikhan N.F."/>
            <person name="Baker D."/>
            <person name="Gharbi K."/>
            <person name="Hall N."/>
            <person name="Watson M."/>
            <person name="Adriaenssens E.M."/>
            <person name="Foster-Nyarko E."/>
            <person name="Jarju S."/>
            <person name="Secka A."/>
            <person name="Antonio M."/>
            <person name="Oren A."/>
            <person name="Chaudhuri R.R."/>
            <person name="La Ragione R."/>
            <person name="Hildebrand F."/>
            <person name="Pallen M.J."/>
        </authorList>
    </citation>
    <scope>NUCLEOTIDE SEQUENCE</scope>
    <source>
        <strain evidence="2">E3-2379</strain>
    </source>
</reference>